<name>A0A2P2Q6U1_RHIMU</name>
<dbReference type="EMBL" id="GGEC01082221">
    <property type="protein sequence ID" value="MBX62705.1"/>
    <property type="molecule type" value="Transcribed_RNA"/>
</dbReference>
<reference evidence="2" key="1">
    <citation type="submission" date="2018-02" db="EMBL/GenBank/DDBJ databases">
        <title>Rhizophora mucronata_Transcriptome.</title>
        <authorList>
            <person name="Meera S.P."/>
            <person name="Sreeshan A."/>
            <person name="Augustine A."/>
        </authorList>
    </citation>
    <scope>NUCLEOTIDE SEQUENCE</scope>
    <source>
        <tissue evidence="2">Leaf</tissue>
    </source>
</reference>
<sequence>MLAVAKQISHSAHQPISKDPRTQTQKQAHKQYERQNK</sequence>
<dbReference type="AlphaFoldDB" id="A0A2P2Q6U1"/>
<accession>A0A2P2Q6U1</accession>
<protein>
    <submittedName>
        <fullName evidence="2">Uncharacterized protein</fullName>
    </submittedName>
</protein>
<evidence type="ECO:0000313" key="2">
    <source>
        <dbReference type="EMBL" id="MBX62705.1"/>
    </source>
</evidence>
<organism evidence="2">
    <name type="scientific">Rhizophora mucronata</name>
    <name type="common">Asiatic mangrove</name>
    <dbReference type="NCBI Taxonomy" id="61149"/>
    <lineage>
        <taxon>Eukaryota</taxon>
        <taxon>Viridiplantae</taxon>
        <taxon>Streptophyta</taxon>
        <taxon>Embryophyta</taxon>
        <taxon>Tracheophyta</taxon>
        <taxon>Spermatophyta</taxon>
        <taxon>Magnoliopsida</taxon>
        <taxon>eudicotyledons</taxon>
        <taxon>Gunneridae</taxon>
        <taxon>Pentapetalae</taxon>
        <taxon>rosids</taxon>
        <taxon>fabids</taxon>
        <taxon>Malpighiales</taxon>
        <taxon>Rhizophoraceae</taxon>
        <taxon>Rhizophora</taxon>
    </lineage>
</organism>
<feature type="region of interest" description="Disordered" evidence="1">
    <location>
        <begin position="1"/>
        <end position="37"/>
    </location>
</feature>
<evidence type="ECO:0000256" key="1">
    <source>
        <dbReference type="SAM" id="MobiDB-lite"/>
    </source>
</evidence>
<proteinExistence type="predicted"/>